<reference evidence="9 10" key="2">
    <citation type="submission" date="2018-06" db="EMBL/GenBank/DDBJ databases">
        <title>Metagenomic assembly of (sub)arctic Cyanobacteria and their associated microbiome from non-axenic cultures.</title>
        <authorList>
            <person name="Baurain D."/>
        </authorList>
    </citation>
    <scope>NUCLEOTIDE SEQUENCE [LARGE SCALE GENOMIC DNA]</scope>
    <source>
        <strain evidence="9">ULC027bin1</strain>
    </source>
</reference>
<evidence type="ECO:0000313" key="9">
    <source>
        <dbReference type="EMBL" id="PZO49434.1"/>
    </source>
</evidence>
<feature type="non-terminal residue" evidence="9">
    <location>
        <position position="1"/>
    </location>
</feature>
<comment type="subcellular location">
    <subcellularLocation>
        <location evidence="1">Cell membrane</location>
        <topology evidence="1">Multi-pass membrane protein</topology>
    </subcellularLocation>
</comment>
<dbReference type="PROSITE" id="PS50263">
    <property type="entry name" value="CN_HYDROLASE"/>
    <property type="match status" value="1"/>
</dbReference>
<evidence type="ECO:0000256" key="3">
    <source>
        <dbReference type="ARBA" id="ARBA00022679"/>
    </source>
</evidence>
<evidence type="ECO:0000256" key="5">
    <source>
        <dbReference type="ARBA" id="ARBA00022989"/>
    </source>
</evidence>
<keyword evidence="4" id="KW-0812">Transmembrane</keyword>
<protein>
    <submittedName>
        <fullName evidence="9">Apolipoprotein N-acyltransferase</fullName>
    </submittedName>
</protein>
<dbReference type="PANTHER" id="PTHR38686:SF1">
    <property type="entry name" value="APOLIPOPROTEIN N-ACYLTRANSFERASE"/>
    <property type="match status" value="1"/>
</dbReference>
<reference evidence="10" key="1">
    <citation type="submission" date="2018-04" db="EMBL/GenBank/DDBJ databases">
        <authorList>
            <person name="Cornet L."/>
        </authorList>
    </citation>
    <scope>NUCLEOTIDE SEQUENCE [LARGE SCALE GENOMIC DNA]</scope>
</reference>
<keyword evidence="2" id="KW-1003">Cell membrane</keyword>
<keyword evidence="9" id="KW-0449">Lipoprotein</keyword>
<evidence type="ECO:0000256" key="4">
    <source>
        <dbReference type="ARBA" id="ARBA00022692"/>
    </source>
</evidence>
<dbReference type="AlphaFoldDB" id="A0A2W4WWE5"/>
<evidence type="ECO:0000256" key="7">
    <source>
        <dbReference type="ARBA" id="ARBA00023315"/>
    </source>
</evidence>
<evidence type="ECO:0000256" key="1">
    <source>
        <dbReference type="ARBA" id="ARBA00004651"/>
    </source>
</evidence>
<dbReference type="CDD" id="cd07571">
    <property type="entry name" value="ALP_N-acyl_transferase"/>
    <property type="match status" value="1"/>
</dbReference>
<keyword evidence="6" id="KW-0472">Membrane</keyword>
<dbReference type="Proteomes" id="UP000249794">
    <property type="component" value="Unassembled WGS sequence"/>
</dbReference>
<sequence>LTLTPDGKVMGRYNKIKLVPLGEYIPFESVLGALIRRLSLMEGSMVPGSRDQLLQTPFGPMAAGICYEAAYADLYQEQVQRGGQAIFTGSNNDPYAPRQMIQHHAQDVMRAVETDRWAVRVTNTGISGVVDSQGRSRWLSVPDTYTTHVAHIYRRQTQTLYVRAGDWLTPVLLGLAAIALFRQVPINRRH</sequence>
<proteinExistence type="predicted"/>
<dbReference type="GO" id="GO:0016410">
    <property type="term" value="F:N-acyltransferase activity"/>
    <property type="evidence" value="ECO:0007669"/>
    <property type="project" value="InterPro"/>
</dbReference>
<accession>A0A2W4WWE5</accession>
<evidence type="ECO:0000256" key="2">
    <source>
        <dbReference type="ARBA" id="ARBA00022475"/>
    </source>
</evidence>
<keyword evidence="7 9" id="KW-0012">Acyltransferase</keyword>
<dbReference type="InterPro" id="IPR004563">
    <property type="entry name" value="Apolipo_AcylTrfase"/>
</dbReference>
<dbReference type="SUPFAM" id="SSF56317">
    <property type="entry name" value="Carbon-nitrogen hydrolase"/>
    <property type="match status" value="1"/>
</dbReference>
<keyword evidence="5" id="KW-1133">Transmembrane helix</keyword>
<feature type="domain" description="CN hydrolase" evidence="8">
    <location>
        <begin position="1"/>
        <end position="159"/>
    </location>
</feature>
<evidence type="ECO:0000259" key="8">
    <source>
        <dbReference type="PROSITE" id="PS50263"/>
    </source>
</evidence>
<organism evidence="9 10">
    <name type="scientific">Phormidesmis priestleyi</name>
    <dbReference type="NCBI Taxonomy" id="268141"/>
    <lineage>
        <taxon>Bacteria</taxon>
        <taxon>Bacillati</taxon>
        <taxon>Cyanobacteriota</taxon>
        <taxon>Cyanophyceae</taxon>
        <taxon>Leptolyngbyales</taxon>
        <taxon>Leptolyngbyaceae</taxon>
        <taxon>Phormidesmis</taxon>
    </lineage>
</organism>
<gene>
    <name evidence="9" type="ORF">DCF15_16955</name>
</gene>
<name>A0A2W4WWE5_9CYAN</name>
<comment type="caution">
    <text evidence="9">The sequence shown here is derived from an EMBL/GenBank/DDBJ whole genome shotgun (WGS) entry which is preliminary data.</text>
</comment>
<dbReference type="EMBL" id="QBMP01000213">
    <property type="protein sequence ID" value="PZO49434.1"/>
    <property type="molecule type" value="Genomic_DNA"/>
</dbReference>
<evidence type="ECO:0000313" key="10">
    <source>
        <dbReference type="Proteomes" id="UP000249794"/>
    </source>
</evidence>
<dbReference type="Gene3D" id="3.60.110.10">
    <property type="entry name" value="Carbon-nitrogen hydrolase"/>
    <property type="match status" value="1"/>
</dbReference>
<dbReference type="PANTHER" id="PTHR38686">
    <property type="entry name" value="APOLIPOPROTEIN N-ACYLTRANSFERASE"/>
    <property type="match status" value="1"/>
</dbReference>
<dbReference type="GO" id="GO:0042158">
    <property type="term" value="P:lipoprotein biosynthetic process"/>
    <property type="evidence" value="ECO:0007669"/>
    <property type="project" value="InterPro"/>
</dbReference>
<dbReference type="InterPro" id="IPR036526">
    <property type="entry name" value="C-N_Hydrolase_sf"/>
</dbReference>
<keyword evidence="3 9" id="KW-0808">Transferase</keyword>
<evidence type="ECO:0000256" key="6">
    <source>
        <dbReference type="ARBA" id="ARBA00023136"/>
    </source>
</evidence>
<dbReference type="GO" id="GO:0005886">
    <property type="term" value="C:plasma membrane"/>
    <property type="evidence" value="ECO:0007669"/>
    <property type="project" value="UniProtKB-SubCell"/>
</dbReference>
<dbReference type="InterPro" id="IPR003010">
    <property type="entry name" value="C-N_Hydrolase"/>
</dbReference>
<dbReference type="Pfam" id="PF00795">
    <property type="entry name" value="CN_hydrolase"/>
    <property type="match status" value="1"/>
</dbReference>